<dbReference type="Proteomes" id="UP000050794">
    <property type="component" value="Unassembled WGS sequence"/>
</dbReference>
<evidence type="ECO:0000313" key="3">
    <source>
        <dbReference type="WBParaSite" id="TCNE_0000882801-mRNA-1"/>
    </source>
</evidence>
<proteinExistence type="predicted"/>
<evidence type="ECO:0000313" key="1">
    <source>
        <dbReference type="EMBL" id="VDM40149.1"/>
    </source>
</evidence>
<sequence>MKTAVIIGLPHAASEQETNITDHDLVKEVITASGSQQLIDSFNTRNFIVKRHPDYLPGPAFGNYFFQSLLSWGVLCVPVID</sequence>
<gene>
    <name evidence="1" type="ORF">TCNE_LOCUS8828</name>
</gene>
<name>A0A183UK08_TOXCA</name>
<keyword evidence="2" id="KW-1185">Reference proteome</keyword>
<dbReference type="AlphaFoldDB" id="A0A183UK08"/>
<protein>
    <submittedName>
        <fullName evidence="3">Agmatinase</fullName>
    </submittedName>
</protein>
<organism evidence="2 3">
    <name type="scientific">Toxocara canis</name>
    <name type="common">Canine roundworm</name>
    <dbReference type="NCBI Taxonomy" id="6265"/>
    <lineage>
        <taxon>Eukaryota</taxon>
        <taxon>Metazoa</taxon>
        <taxon>Ecdysozoa</taxon>
        <taxon>Nematoda</taxon>
        <taxon>Chromadorea</taxon>
        <taxon>Rhabditida</taxon>
        <taxon>Spirurina</taxon>
        <taxon>Ascaridomorpha</taxon>
        <taxon>Ascaridoidea</taxon>
        <taxon>Toxocaridae</taxon>
        <taxon>Toxocara</taxon>
    </lineage>
</organism>
<accession>A0A183UK08</accession>
<dbReference type="EMBL" id="UYWY01020007">
    <property type="protein sequence ID" value="VDM40149.1"/>
    <property type="molecule type" value="Genomic_DNA"/>
</dbReference>
<reference evidence="3" key="1">
    <citation type="submission" date="2016-06" db="UniProtKB">
        <authorList>
            <consortium name="WormBaseParasite"/>
        </authorList>
    </citation>
    <scope>IDENTIFICATION</scope>
</reference>
<reference evidence="1 2" key="2">
    <citation type="submission" date="2018-11" db="EMBL/GenBank/DDBJ databases">
        <authorList>
            <consortium name="Pathogen Informatics"/>
        </authorList>
    </citation>
    <scope>NUCLEOTIDE SEQUENCE [LARGE SCALE GENOMIC DNA]</scope>
</reference>
<evidence type="ECO:0000313" key="2">
    <source>
        <dbReference type="Proteomes" id="UP000050794"/>
    </source>
</evidence>
<dbReference type="WBParaSite" id="TCNE_0000882801-mRNA-1">
    <property type="protein sequence ID" value="TCNE_0000882801-mRNA-1"/>
    <property type="gene ID" value="TCNE_0000882801"/>
</dbReference>